<keyword evidence="4 10" id="KW-0812">Transmembrane</keyword>
<dbReference type="GO" id="GO:0004984">
    <property type="term" value="F:olfactory receptor activity"/>
    <property type="evidence" value="ECO:0007669"/>
    <property type="project" value="InterPro"/>
</dbReference>
<dbReference type="GO" id="GO:0007165">
    <property type="term" value="P:signal transduction"/>
    <property type="evidence" value="ECO:0007669"/>
    <property type="project" value="UniProtKB-KW"/>
</dbReference>
<evidence type="ECO:0000256" key="7">
    <source>
        <dbReference type="ARBA" id="ARBA00023136"/>
    </source>
</evidence>
<evidence type="ECO:0000256" key="6">
    <source>
        <dbReference type="ARBA" id="ARBA00022989"/>
    </source>
</evidence>
<dbReference type="STRING" id="103372.F4X3D5"/>
<feature type="non-terminal residue" evidence="11">
    <location>
        <position position="1"/>
    </location>
</feature>
<keyword evidence="5" id="KW-0552">Olfaction</keyword>
<feature type="transmembrane region" description="Helical" evidence="10">
    <location>
        <begin position="24"/>
        <end position="44"/>
    </location>
</feature>
<evidence type="ECO:0000256" key="5">
    <source>
        <dbReference type="ARBA" id="ARBA00022725"/>
    </source>
</evidence>
<evidence type="ECO:0008006" key="13">
    <source>
        <dbReference type="Google" id="ProtNLM"/>
    </source>
</evidence>
<evidence type="ECO:0000256" key="2">
    <source>
        <dbReference type="ARBA" id="ARBA00022475"/>
    </source>
</evidence>
<keyword evidence="3" id="KW-0716">Sensory transduction</keyword>
<feature type="transmembrane region" description="Helical" evidence="10">
    <location>
        <begin position="177"/>
        <end position="200"/>
    </location>
</feature>
<evidence type="ECO:0000256" key="8">
    <source>
        <dbReference type="ARBA" id="ARBA00023170"/>
    </source>
</evidence>
<keyword evidence="6 10" id="KW-1133">Transmembrane helix</keyword>
<evidence type="ECO:0000256" key="4">
    <source>
        <dbReference type="ARBA" id="ARBA00022692"/>
    </source>
</evidence>
<dbReference type="InterPro" id="IPR004117">
    <property type="entry name" value="7tm6_olfct_rcpt"/>
</dbReference>
<dbReference type="GO" id="GO:0005549">
    <property type="term" value="F:odorant binding"/>
    <property type="evidence" value="ECO:0007669"/>
    <property type="project" value="InterPro"/>
</dbReference>
<gene>
    <name evidence="11" type="ORF">G5I_12829</name>
</gene>
<accession>F4X3D5</accession>
<dbReference type="OrthoDB" id="7634903at2759"/>
<dbReference type="eggNOG" id="ENOG502TA7Q">
    <property type="taxonomic scope" value="Eukaryota"/>
</dbReference>
<sequence length="231" mass="26669">LELIGLWPRFEQTTWEKCLCNLRVLLTFLFIIFVLMIPALYSLIRIHFDILLVTDNLMSTLPIITCVLRLVIFWWKREAVAPIIHLIVNDWTKTTTFQEKAIMVAKAQIARIIITFGYGMMAAAITVMAVLPIFGYSVRHLSNITADLERPLPIQTYYIYDTTRSPQYEMTYAVQSIASLLCIMCYTGIDSFLSLSVFHISGQLDILRNRLLHLHAVANFNNVLKNIYIYI</sequence>
<keyword evidence="9" id="KW-0807">Transducer</keyword>
<dbReference type="PANTHER" id="PTHR21137:SF35">
    <property type="entry name" value="ODORANT RECEPTOR 19A-RELATED"/>
    <property type="match status" value="1"/>
</dbReference>
<evidence type="ECO:0000256" key="3">
    <source>
        <dbReference type="ARBA" id="ARBA00022606"/>
    </source>
</evidence>
<dbReference type="EMBL" id="GL888611">
    <property type="protein sequence ID" value="EGI59038.1"/>
    <property type="molecule type" value="Genomic_DNA"/>
</dbReference>
<reference evidence="11" key="1">
    <citation type="submission" date="2011-02" db="EMBL/GenBank/DDBJ databases">
        <title>The genome of the leaf-cutting ant Acromyrmex echinatior suggests key adaptations to social evolution and fungus farming.</title>
        <authorList>
            <person name="Nygaard S."/>
            <person name="Zhang G."/>
        </authorList>
    </citation>
    <scope>NUCLEOTIDE SEQUENCE</scope>
</reference>
<evidence type="ECO:0000256" key="9">
    <source>
        <dbReference type="ARBA" id="ARBA00023224"/>
    </source>
</evidence>
<dbReference type="GO" id="GO:0005886">
    <property type="term" value="C:plasma membrane"/>
    <property type="evidence" value="ECO:0007669"/>
    <property type="project" value="UniProtKB-SubCell"/>
</dbReference>
<dbReference type="InParanoid" id="F4X3D5"/>
<comment type="subcellular location">
    <subcellularLocation>
        <location evidence="1">Cell membrane</location>
        <topology evidence="1">Multi-pass membrane protein</topology>
    </subcellularLocation>
</comment>
<feature type="transmembrane region" description="Helical" evidence="10">
    <location>
        <begin position="112"/>
        <end position="134"/>
    </location>
</feature>
<evidence type="ECO:0000313" key="11">
    <source>
        <dbReference type="EMBL" id="EGI59038.1"/>
    </source>
</evidence>
<feature type="transmembrane region" description="Helical" evidence="10">
    <location>
        <begin position="56"/>
        <end position="75"/>
    </location>
</feature>
<dbReference type="Pfam" id="PF02949">
    <property type="entry name" value="7tm_6"/>
    <property type="match status" value="1"/>
</dbReference>
<organism evidence="12">
    <name type="scientific">Acromyrmex echinatior</name>
    <name type="common">Panamanian leafcutter ant</name>
    <name type="synonym">Acromyrmex octospinosus echinatior</name>
    <dbReference type="NCBI Taxonomy" id="103372"/>
    <lineage>
        <taxon>Eukaryota</taxon>
        <taxon>Metazoa</taxon>
        <taxon>Ecdysozoa</taxon>
        <taxon>Arthropoda</taxon>
        <taxon>Hexapoda</taxon>
        <taxon>Insecta</taxon>
        <taxon>Pterygota</taxon>
        <taxon>Neoptera</taxon>
        <taxon>Endopterygota</taxon>
        <taxon>Hymenoptera</taxon>
        <taxon>Apocrita</taxon>
        <taxon>Aculeata</taxon>
        <taxon>Formicoidea</taxon>
        <taxon>Formicidae</taxon>
        <taxon>Myrmicinae</taxon>
        <taxon>Acromyrmex</taxon>
    </lineage>
</organism>
<keyword evidence="2" id="KW-1003">Cell membrane</keyword>
<keyword evidence="7 10" id="KW-0472">Membrane</keyword>
<proteinExistence type="predicted"/>
<name>F4X3D5_ACREC</name>
<dbReference type="AlphaFoldDB" id="F4X3D5"/>
<keyword evidence="12" id="KW-1185">Reference proteome</keyword>
<evidence type="ECO:0000256" key="10">
    <source>
        <dbReference type="SAM" id="Phobius"/>
    </source>
</evidence>
<protein>
    <recommendedName>
        <fullName evidence="13">Odorant receptor 13a</fullName>
    </recommendedName>
</protein>
<dbReference type="Proteomes" id="UP000007755">
    <property type="component" value="Unassembled WGS sequence"/>
</dbReference>
<dbReference type="PANTHER" id="PTHR21137">
    <property type="entry name" value="ODORANT RECEPTOR"/>
    <property type="match status" value="1"/>
</dbReference>
<keyword evidence="8" id="KW-0675">Receptor</keyword>
<evidence type="ECO:0000256" key="1">
    <source>
        <dbReference type="ARBA" id="ARBA00004651"/>
    </source>
</evidence>
<evidence type="ECO:0000313" key="12">
    <source>
        <dbReference type="Proteomes" id="UP000007755"/>
    </source>
</evidence>